<accession>A0A7Y0HFH5</accession>
<evidence type="ECO:0000313" key="2">
    <source>
        <dbReference type="Proteomes" id="UP000539372"/>
    </source>
</evidence>
<dbReference type="AlphaFoldDB" id="A0A7Y0HFH5"/>
<comment type="caution">
    <text evidence="1">The sequence shown here is derived from an EMBL/GenBank/DDBJ whole genome shotgun (WGS) entry which is preliminary data.</text>
</comment>
<dbReference type="InterPro" id="IPR023393">
    <property type="entry name" value="START-like_dom_sf"/>
</dbReference>
<evidence type="ECO:0008006" key="3">
    <source>
        <dbReference type="Google" id="ProtNLM"/>
    </source>
</evidence>
<sequence>MTDKETKTHPIGLEFEYELDAPPQKVWRALSIRDFRKNWLPTDTLADPAPSILTPGRQVRYRMRDAEPPFLESLVTFTVDPAEGGGTMLRIVHDLTDVRVVTAPKAAANNNGPVMMLAA</sequence>
<dbReference type="EMBL" id="JABBNT010000002">
    <property type="protein sequence ID" value="NMM44588.1"/>
    <property type="molecule type" value="Genomic_DNA"/>
</dbReference>
<proteinExistence type="predicted"/>
<name>A0A7Y0HFH5_9PROT</name>
<dbReference type="CDD" id="cd07814">
    <property type="entry name" value="SRPBCC_CalC_Aha1-like"/>
    <property type="match status" value="1"/>
</dbReference>
<organism evidence="1 2">
    <name type="scientific">Pacificispira spongiicola</name>
    <dbReference type="NCBI Taxonomy" id="2729598"/>
    <lineage>
        <taxon>Bacteria</taxon>
        <taxon>Pseudomonadati</taxon>
        <taxon>Pseudomonadota</taxon>
        <taxon>Alphaproteobacteria</taxon>
        <taxon>Rhodospirillales</taxon>
        <taxon>Rhodospirillaceae</taxon>
        <taxon>Pacificispira</taxon>
    </lineage>
</organism>
<dbReference type="RefSeq" id="WP_169624890.1">
    <property type="nucleotide sequence ID" value="NZ_JABBNT010000002.1"/>
</dbReference>
<protein>
    <recommendedName>
        <fullName evidence="3">Polyketide cyclase</fullName>
    </recommendedName>
</protein>
<reference evidence="1 2" key="1">
    <citation type="submission" date="2020-04" db="EMBL/GenBank/DDBJ databases">
        <title>Rhodospirillaceae bacterium KN72 isolated from deep sea.</title>
        <authorList>
            <person name="Zhang D.-C."/>
        </authorList>
    </citation>
    <scope>NUCLEOTIDE SEQUENCE [LARGE SCALE GENOMIC DNA]</scope>
    <source>
        <strain evidence="1 2">KN72</strain>
    </source>
</reference>
<gene>
    <name evidence="1" type="ORF">HH303_08855</name>
</gene>
<dbReference type="Proteomes" id="UP000539372">
    <property type="component" value="Unassembled WGS sequence"/>
</dbReference>
<evidence type="ECO:0000313" key="1">
    <source>
        <dbReference type="EMBL" id="NMM44588.1"/>
    </source>
</evidence>
<dbReference type="Gene3D" id="3.30.530.20">
    <property type="match status" value="1"/>
</dbReference>
<dbReference type="SUPFAM" id="SSF55961">
    <property type="entry name" value="Bet v1-like"/>
    <property type="match status" value="1"/>
</dbReference>
<keyword evidence="2" id="KW-1185">Reference proteome</keyword>